<feature type="compositionally biased region" description="Basic and acidic residues" evidence="1">
    <location>
        <begin position="82"/>
        <end position="99"/>
    </location>
</feature>
<organism evidence="2 3">
    <name type="scientific">Leptomonas seymouri</name>
    <dbReference type="NCBI Taxonomy" id="5684"/>
    <lineage>
        <taxon>Eukaryota</taxon>
        <taxon>Discoba</taxon>
        <taxon>Euglenozoa</taxon>
        <taxon>Kinetoplastea</taxon>
        <taxon>Metakinetoplastina</taxon>
        <taxon>Trypanosomatida</taxon>
        <taxon>Trypanosomatidae</taxon>
        <taxon>Leishmaniinae</taxon>
        <taxon>Leptomonas</taxon>
    </lineage>
</organism>
<sequence>MEKRRARDLEKAGIDPNDVDDEPWVAPEEQQRLDEEEEQRRAELEEQRKAFLQKRAEEDALKRKRFKEFRAKQISMSRHRKAEVSERKEEARQHRRDQNQRVVSYDAEMPEGSEESKSAESIAKETAAGGSPVVGNT</sequence>
<evidence type="ECO:0000256" key="1">
    <source>
        <dbReference type="SAM" id="MobiDB-lite"/>
    </source>
</evidence>
<dbReference type="Proteomes" id="UP000038009">
    <property type="component" value="Unassembled WGS sequence"/>
</dbReference>
<feature type="region of interest" description="Disordered" evidence="1">
    <location>
        <begin position="71"/>
        <end position="137"/>
    </location>
</feature>
<dbReference type="AlphaFoldDB" id="A0A0N1ILL0"/>
<evidence type="ECO:0000313" key="2">
    <source>
        <dbReference type="EMBL" id="KPI88453.1"/>
    </source>
</evidence>
<evidence type="ECO:0000313" key="3">
    <source>
        <dbReference type="Proteomes" id="UP000038009"/>
    </source>
</evidence>
<name>A0A0N1ILL0_LEPSE</name>
<dbReference type="VEuPathDB" id="TriTrypDB:Lsey_0050_0240"/>
<proteinExistence type="predicted"/>
<feature type="compositionally biased region" description="Basic and acidic residues" evidence="1">
    <location>
        <begin position="29"/>
        <end position="43"/>
    </location>
</feature>
<feature type="region of interest" description="Disordered" evidence="1">
    <location>
        <begin position="1"/>
        <end position="43"/>
    </location>
</feature>
<feature type="compositionally biased region" description="Low complexity" evidence="1">
    <location>
        <begin position="119"/>
        <end position="128"/>
    </location>
</feature>
<reference evidence="2 3" key="1">
    <citation type="journal article" date="2015" name="PLoS Pathog.">
        <title>Leptomonas seymouri: Adaptations to the Dixenous Life Cycle Analyzed by Genome Sequencing, Transcriptome Profiling and Co-infection with Leishmania donovani.</title>
        <authorList>
            <person name="Kraeva N."/>
            <person name="Butenko A."/>
            <person name="Hlavacova J."/>
            <person name="Kostygov A."/>
            <person name="Myskova J."/>
            <person name="Grybchuk D."/>
            <person name="Lestinova T."/>
            <person name="Votypka J."/>
            <person name="Volf P."/>
            <person name="Opperdoes F."/>
            <person name="Flegontov P."/>
            <person name="Lukes J."/>
            <person name="Yurchenko V."/>
        </authorList>
    </citation>
    <scope>NUCLEOTIDE SEQUENCE [LARGE SCALE GENOMIC DNA]</scope>
    <source>
        <strain evidence="2 3">ATCC 30220</strain>
    </source>
</reference>
<feature type="compositionally biased region" description="Basic and acidic residues" evidence="1">
    <location>
        <begin position="1"/>
        <end position="13"/>
    </location>
</feature>
<dbReference type="OrthoDB" id="252877at2759"/>
<protein>
    <submittedName>
        <fullName evidence="2">Uncharacterized protein</fullName>
    </submittedName>
</protein>
<comment type="caution">
    <text evidence="2">The sequence shown here is derived from an EMBL/GenBank/DDBJ whole genome shotgun (WGS) entry which is preliminary data.</text>
</comment>
<accession>A0A0N1ILL0</accession>
<dbReference type="EMBL" id="LJSK01000050">
    <property type="protein sequence ID" value="KPI88453.1"/>
    <property type="molecule type" value="Genomic_DNA"/>
</dbReference>
<keyword evidence="3" id="KW-1185">Reference proteome</keyword>
<gene>
    <name evidence="2" type="ORF">ABL78_2466</name>
</gene>